<name>A0A1E5T105_9BACT</name>
<keyword evidence="1" id="KW-0472">Membrane</keyword>
<dbReference type="OrthoDB" id="1121776at2"/>
<evidence type="ECO:0000256" key="1">
    <source>
        <dbReference type="SAM" id="Phobius"/>
    </source>
</evidence>
<sequence>MKFNDPVHKKVIGIIFIVFSAFWLLMFAFYDQFMDFILNMAMKEDDFDPDILWVFDIISSILWGVVLLFFVPRLIIGVGLLTQKKWANIPGLIYGVISLLNFPFGTLLGIYCILIFTAKKPEELDY</sequence>
<feature type="transmembrane region" description="Helical" evidence="1">
    <location>
        <begin position="12"/>
        <end position="30"/>
    </location>
</feature>
<evidence type="ECO:0008006" key="4">
    <source>
        <dbReference type="Google" id="ProtNLM"/>
    </source>
</evidence>
<feature type="transmembrane region" description="Helical" evidence="1">
    <location>
        <begin position="92"/>
        <end position="116"/>
    </location>
</feature>
<protein>
    <recommendedName>
        <fullName evidence="4">DUF4064 domain-containing protein</fullName>
    </recommendedName>
</protein>
<accession>A0A1E5T105</accession>
<evidence type="ECO:0000313" key="3">
    <source>
        <dbReference type="Proteomes" id="UP000095552"/>
    </source>
</evidence>
<dbReference type="EMBL" id="MDGQ01000005">
    <property type="protein sequence ID" value="OEK05054.1"/>
    <property type="molecule type" value="Genomic_DNA"/>
</dbReference>
<proteinExistence type="predicted"/>
<evidence type="ECO:0000313" key="2">
    <source>
        <dbReference type="EMBL" id="OEK05054.1"/>
    </source>
</evidence>
<keyword evidence="1" id="KW-0812">Transmembrane</keyword>
<comment type="caution">
    <text evidence="2">The sequence shown here is derived from an EMBL/GenBank/DDBJ whole genome shotgun (WGS) entry which is preliminary data.</text>
</comment>
<dbReference type="AlphaFoldDB" id="A0A1E5T105"/>
<dbReference type="STRING" id="1563681.BFP71_16680"/>
<keyword evidence="3" id="KW-1185">Reference proteome</keyword>
<dbReference type="Proteomes" id="UP000095552">
    <property type="component" value="Unassembled WGS sequence"/>
</dbReference>
<reference evidence="2 3" key="1">
    <citation type="submission" date="2016-08" db="EMBL/GenBank/DDBJ databases">
        <title>Draft genome of Fabibacter sp. strain SK-8.</title>
        <authorList>
            <person name="Wong S.-K."/>
            <person name="Hamasaki K."/>
            <person name="Yoshizawa S."/>
        </authorList>
    </citation>
    <scope>NUCLEOTIDE SEQUENCE [LARGE SCALE GENOMIC DNA]</scope>
    <source>
        <strain evidence="2 3">SK-8</strain>
    </source>
</reference>
<keyword evidence="1" id="KW-1133">Transmembrane helix</keyword>
<dbReference type="RefSeq" id="WP_069836558.1">
    <property type="nucleotide sequence ID" value="NZ_MDGQ01000005.1"/>
</dbReference>
<gene>
    <name evidence="2" type="ORF">BFP71_16680</name>
</gene>
<feature type="transmembrane region" description="Helical" evidence="1">
    <location>
        <begin position="50"/>
        <end position="71"/>
    </location>
</feature>
<organism evidence="2 3">
    <name type="scientific">Roseivirga misakiensis</name>
    <dbReference type="NCBI Taxonomy" id="1563681"/>
    <lineage>
        <taxon>Bacteria</taxon>
        <taxon>Pseudomonadati</taxon>
        <taxon>Bacteroidota</taxon>
        <taxon>Cytophagia</taxon>
        <taxon>Cytophagales</taxon>
        <taxon>Roseivirgaceae</taxon>
        <taxon>Roseivirga</taxon>
    </lineage>
</organism>